<evidence type="ECO:0000259" key="5">
    <source>
        <dbReference type="SMART" id="SM01332"/>
    </source>
</evidence>
<dbReference type="SMART" id="SM01332">
    <property type="entry name" value="Cyclin_C"/>
    <property type="match status" value="1"/>
</dbReference>
<feature type="compositionally biased region" description="Basic and acidic residues" evidence="3">
    <location>
        <begin position="365"/>
        <end position="385"/>
    </location>
</feature>
<keyword evidence="1 2" id="KW-0195">Cyclin</keyword>
<dbReference type="SMART" id="SM00385">
    <property type="entry name" value="CYCLIN"/>
    <property type="match status" value="2"/>
</dbReference>
<dbReference type="GO" id="GO:0016538">
    <property type="term" value="F:cyclin-dependent protein serine/threonine kinase regulator activity"/>
    <property type="evidence" value="ECO:0007669"/>
    <property type="project" value="InterPro"/>
</dbReference>
<dbReference type="AlphaFoldDB" id="A0AAN9T8L1"/>
<feature type="domain" description="Cyclin C-terminal" evidence="5">
    <location>
        <begin position="170"/>
        <end position="298"/>
    </location>
</feature>
<dbReference type="InterPro" id="IPR006671">
    <property type="entry name" value="Cyclin_N"/>
</dbReference>
<evidence type="ECO:0000259" key="4">
    <source>
        <dbReference type="SMART" id="SM00385"/>
    </source>
</evidence>
<dbReference type="InterPro" id="IPR013763">
    <property type="entry name" value="Cyclin-like_dom"/>
</dbReference>
<reference evidence="6 7" key="1">
    <citation type="submission" date="2024-03" db="EMBL/GenBank/DDBJ databases">
        <title>Adaptation during the transition from Ophiocordyceps entomopathogen to insect associate is accompanied by gene loss and intensified selection.</title>
        <authorList>
            <person name="Ward C.M."/>
            <person name="Onetto C.A."/>
            <person name="Borneman A.R."/>
        </authorList>
    </citation>
    <scope>NUCLEOTIDE SEQUENCE [LARGE SCALE GENOMIC DNA]</scope>
    <source>
        <strain evidence="6">AWRI1</strain>
        <tissue evidence="6">Single Adult Female</tissue>
    </source>
</reference>
<keyword evidence="7" id="KW-1185">Reference proteome</keyword>
<comment type="similarity">
    <text evidence="2">Belongs to the cyclin family.</text>
</comment>
<evidence type="ECO:0000313" key="6">
    <source>
        <dbReference type="EMBL" id="KAK7575605.1"/>
    </source>
</evidence>
<evidence type="ECO:0008006" key="8">
    <source>
        <dbReference type="Google" id="ProtNLM"/>
    </source>
</evidence>
<feature type="compositionally biased region" description="Basic and acidic residues" evidence="3">
    <location>
        <begin position="450"/>
        <end position="464"/>
    </location>
</feature>
<sequence length="500" mass="56937">MELQKNENSNDSKLSQVYGKIVLSLENCLLPSEKLLKSPSVVDGLDPETECDLRIIGCELIQTAGILLKLPQVAMATGQVLFQRFYFCKSFVRHPMEVTAMGCVCLASKIEEAPRRIRDVINVFHHIRQIRCQKPITPLILDQQYIALKTQVIKAERRILKELGFCVHVKHPHKLIVCYLQVLTFQSNRAVMQMAWNYMNDSLRTDVFLRYSPETIACACIYLTARKLKIVLPKSPKPWFNLFVDADEKDIQDICRKIVQLYKRQKIDPDALEAKIESLRKNYEEEREKGKTAITVASGNNTPNSVTSLTKSKSPSPPPAKVRKLDPSPRKNSDYHHSPRRKISSQDRELVESAAAAAAAVKSSSKGERESKTKDERAAEARLKGTDVSPPAAAPAKRSKEERASKEERESRSKEERSESRSAKDEYRSSSKKDRESRSTRRSGGGGGAGDHESRSSSRKEHDSRRRKHRDYKTVYSDSEEEYPHSRSNGNYWKKFYSYA</sequence>
<dbReference type="Proteomes" id="UP001367676">
    <property type="component" value="Unassembled WGS sequence"/>
</dbReference>
<dbReference type="InterPro" id="IPR036915">
    <property type="entry name" value="Cyclin-like_sf"/>
</dbReference>
<organism evidence="6 7">
    <name type="scientific">Parthenolecanium corni</name>
    <dbReference type="NCBI Taxonomy" id="536013"/>
    <lineage>
        <taxon>Eukaryota</taxon>
        <taxon>Metazoa</taxon>
        <taxon>Ecdysozoa</taxon>
        <taxon>Arthropoda</taxon>
        <taxon>Hexapoda</taxon>
        <taxon>Insecta</taxon>
        <taxon>Pterygota</taxon>
        <taxon>Neoptera</taxon>
        <taxon>Paraneoptera</taxon>
        <taxon>Hemiptera</taxon>
        <taxon>Sternorrhyncha</taxon>
        <taxon>Coccoidea</taxon>
        <taxon>Coccidae</taxon>
        <taxon>Parthenolecanium</taxon>
    </lineage>
</organism>
<protein>
    <recommendedName>
        <fullName evidence="8">Cyclin-L1</fullName>
    </recommendedName>
</protein>
<name>A0AAN9T8L1_9HEMI</name>
<dbReference type="PANTHER" id="PTHR10026">
    <property type="entry name" value="CYCLIN"/>
    <property type="match status" value="1"/>
</dbReference>
<dbReference type="FunFam" id="1.10.472.10:FF:000031">
    <property type="entry name" value="cyclin-L1-1-like isoform X1"/>
    <property type="match status" value="1"/>
</dbReference>
<dbReference type="FunFam" id="1.10.472.10:FF:000016">
    <property type="entry name" value="cyclin-L1 isoform X1"/>
    <property type="match status" value="1"/>
</dbReference>
<dbReference type="CDD" id="cd20589">
    <property type="entry name" value="CYCLIN_CCNL1_rpt1"/>
    <property type="match status" value="1"/>
</dbReference>
<dbReference type="SUPFAM" id="SSF47954">
    <property type="entry name" value="Cyclin-like"/>
    <property type="match status" value="2"/>
</dbReference>
<feature type="compositionally biased region" description="Basic and acidic residues" evidence="3">
    <location>
        <begin position="323"/>
        <end position="337"/>
    </location>
</feature>
<evidence type="ECO:0000256" key="3">
    <source>
        <dbReference type="SAM" id="MobiDB-lite"/>
    </source>
</evidence>
<comment type="caution">
    <text evidence="6">The sequence shown here is derived from an EMBL/GenBank/DDBJ whole genome shotgun (WGS) entry which is preliminary data.</text>
</comment>
<dbReference type="InterPro" id="IPR004367">
    <property type="entry name" value="Cyclin_C-dom"/>
</dbReference>
<evidence type="ECO:0000313" key="7">
    <source>
        <dbReference type="Proteomes" id="UP001367676"/>
    </source>
</evidence>
<dbReference type="Pfam" id="PF00134">
    <property type="entry name" value="Cyclin_N"/>
    <property type="match status" value="1"/>
</dbReference>
<feature type="compositionally biased region" description="Polar residues" evidence="3">
    <location>
        <begin position="295"/>
        <end position="310"/>
    </location>
</feature>
<dbReference type="PIRSF" id="PIRSF036580">
    <property type="entry name" value="Cyclin_L"/>
    <property type="match status" value="1"/>
</dbReference>
<feature type="domain" description="Cyclin-like" evidence="4">
    <location>
        <begin position="59"/>
        <end position="161"/>
    </location>
</feature>
<feature type="domain" description="Cyclin-like" evidence="4">
    <location>
        <begin position="174"/>
        <end position="260"/>
    </location>
</feature>
<dbReference type="Pfam" id="PF21797">
    <property type="entry name" value="CycT2-like_C"/>
    <property type="match status" value="1"/>
</dbReference>
<feature type="compositionally biased region" description="Basic and acidic residues" evidence="3">
    <location>
        <begin position="398"/>
        <end position="439"/>
    </location>
</feature>
<gene>
    <name evidence="6" type="ORF">V9T40_011891</name>
</gene>
<proteinExistence type="inferred from homology"/>
<evidence type="ECO:0000256" key="2">
    <source>
        <dbReference type="RuleBase" id="RU000383"/>
    </source>
</evidence>
<dbReference type="InterPro" id="IPR043198">
    <property type="entry name" value="Cyclin/Ssn8"/>
</dbReference>
<dbReference type="GO" id="GO:0006357">
    <property type="term" value="P:regulation of transcription by RNA polymerase II"/>
    <property type="evidence" value="ECO:0007669"/>
    <property type="project" value="InterPro"/>
</dbReference>
<feature type="region of interest" description="Disordered" evidence="3">
    <location>
        <begin position="290"/>
        <end position="500"/>
    </location>
</feature>
<accession>A0AAN9T8L1</accession>
<evidence type="ECO:0000256" key="1">
    <source>
        <dbReference type="ARBA" id="ARBA00023127"/>
    </source>
</evidence>
<dbReference type="EMBL" id="JBBCAQ010000036">
    <property type="protein sequence ID" value="KAK7575605.1"/>
    <property type="molecule type" value="Genomic_DNA"/>
</dbReference>
<dbReference type="Gene3D" id="1.10.472.10">
    <property type="entry name" value="Cyclin-like"/>
    <property type="match status" value="2"/>
</dbReference>